<reference evidence="1" key="1">
    <citation type="submission" date="2023-06" db="EMBL/GenBank/DDBJ databases">
        <authorList>
            <person name="Delattre M."/>
        </authorList>
    </citation>
    <scope>NUCLEOTIDE SEQUENCE</scope>
    <source>
        <strain evidence="1">AF72</strain>
    </source>
</reference>
<name>A0AA36GCM6_9BILA</name>
<dbReference type="Proteomes" id="UP001177023">
    <property type="component" value="Unassembled WGS sequence"/>
</dbReference>
<comment type="caution">
    <text evidence="1">The sequence shown here is derived from an EMBL/GenBank/DDBJ whole genome shotgun (WGS) entry which is preliminary data.</text>
</comment>
<dbReference type="PANTHER" id="PTHR31895:SF9">
    <property type="entry name" value="ACTIVATED IN BLOCKED UNFOLDED PROTEIN RESPONSE-RELATED"/>
    <property type="match status" value="1"/>
</dbReference>
<feature type="non-terminal residue" evidence="1">
    <location>
        <position position="1"/>
    </location>
</feature>
<dbReference type="AlphaFoldDB" id="A0AA36GCM6"/>
<evidence type="ECO:0000313" key="2">
    <source>
        <dbReference type="Proteomes" id="UP001177023"/>
    </source>
</evidence>
<dbReference type="PANTHER" id="PTHR31895">
    <property type="entry name" value="PROTEIN CBG03177-RELATED"/>
    <property type="match status" value="1"/>
</dbReference>
<protein>
    <submittedName>
        <fullName evidence="1">Uncharacterized protein</fullName>
    </submittedName>
</protein>
<proteinExistence type="predicted"/>
<evidence type="ECO:0000313" key="1">
    <source>
        <dbReference type="EMBL" id="CAJ0583637.1"/>
    </source>
</evidence>
<keyword evidence="2" id="KW-1185">Reference proteome</keyword>
<gene>
    <name evidence="1" type="ORF">MSPICULIGERA_LOCUS21708</name>
</gene>
<accession>A0AA36GCM6</accession>
<organism evidence="1 2">
    <name type="scientific">Mesorhabditis spiculigera</name>
    <dbReference type="NCBI Taxonomy" id="96644"/>
    <lineage>
        <taxon>Eukaryota</taxon>
        <taxon>Metazoa</taxon>
        <taxon>Ecdysozoa</taxon>
        <taxon>Nematoda</taxon>
        <taxon>Chromadorea</taxon>
        <taxon>Rhabditida</taxon>
        <taxon>Rhabditina</taxon>
        <taxon>Rhabditomorpha</taxon>
        <taxon>Rhabditoidea</taxon>
        <taxon>Rhabditidae</taxon>
        <taxon>Mesorhabditinae</taxon>
        <taxon>Mesorhabditis</taxon>
    </lineage>
</organism>
<sequence>MLLRLGFALLAIALVSANEVRGRRQSSCGCQAIVANDQCQCQPTTPSCKCQQVTAIATTAAPCACQPVMQTTPVELFSYIPYYYLLQAPVSCQSCQSQCVSSCLTVLQYQQCEPQCQQTCAPVCQVKVRIDQSTQCMPQCENACQSQCTAAGQQYQQCQPACQQSCTSTCQPTVTSCQQATQISYLTVTQQQQPAQQSCQCQQGYAPCNQGTQCCRRR</sequence>
<dbReference type="EMBL" id="CATQJA010002665">
    <property type="protein sequence ID" value="CAJ0583637.1"/>
    <property type="molecule type" value="Genomic_DNA"/>
</dbReference>